<evidence type="ECO:0000313" key="3">
    <source>
        <dbReference type="EMBL" id="QIC69322.1"/>
    </source>
</evidence>
<reference evidence="5 7" key="1">
    <citation type="submission" date="2019-09" db="EMBL/GenBank/DDBJ databases">
        <title>Non-baumannii Acinetobacter spp. carrying blaNDM-1 isolated in China.</title>
        <authorList>
            <person name="Cui C."/>
            <person name="Chen C."/>
            <person name="Sun J."/>
            <person name="Liu Y."/>
        </authorList>
    </citation>
    <scope>NUCLEOTIDE SEQUENCE [LARGE SCALE GENOMIC DNA]</scope>
    <source>
        <strain evidence="5 7">B18</strain>
    </source>
</reference>
<evidence type="ECO:0000313" key="2">
    <source>
        <dbReference type="EMBL" id="QIC69190.1"/>
    </source>
</evidence>
<evidence type="ECO:0000313" key="4">
    <source>
        <dbReference type="EMBL" id="QIC70720.1"/>
    </source>
</evidence>
<evidence type="ECO:0000313" key="6">
    <source>
        <dbReference type="EMBL" id="QIC71050.1"/>
    </source>
</evidence>
<sequence>MNKDLFDLYTDYLICSTEQTTATQLSRMLDGDISHDQVTRFLSSQTFSSKDLWKLVRPTLRQIESDEGVLIFDDTIIEKQWTDENEIICYHFDHSKGRTVKGINLLNLLYHHNGISLPLSFQVIEKPVSYCDLKTKQIKRKSLVTKNEMLKQMFLQMLSSSVKFKYVLFDSWFSSKETFDLIRKKQRHFIGALKRNRLIALSAKDKRDGRFHQVSDLALKDGESVHGWLKGYSHEVLICRQVFTNKDGSTGSLDIVCSDLSLDGDDIARIYQKRWNIEVYHKSLKSNACISKSPTRTVRTQSNHLFLSICSVLKLEQLKLHHKMNHFALKAKIYLKSLKAAYSEIANLKRGTA</sequence>
<dbReference type="AlphaFoldDB" id="A0A6C0Y3Z9"/>
<dbReference type="EMBL" id="CP044455">
    <property type="protein sequence ID" value="QIC70720.1"/>
    <property type="molecule type" value="Genomic_DNA"/>
</dbReference>
<dbReference type="EMBL" id="CP044455">
    <property type="protein sequence ID" value="QIC71050.1"/>
    <property type="molecule type" value="Genomic_DNA"/>
</dbReference>
<evidence type="ECO:0000259" key="1">
    <source>
        <dbReference type="Pfam" id="PF13546"/>
    </source>
</evidence>
<protein>
    <submittedName>
        <fullName evidence="5">Transposase</fullName>
    </submittedName>
</protein>
<dbReference type="EMBL" id="CP044455">
    <property type="protein sequence ID" value="QIC69190.1"/>
    <property type="molecule type" value="Genomic_DNA"/>
</dbReference>
<organism evidence="5 7">
    <name type="scientific">Acinetobacter indicus</name>
    <dbReference type="NCBI Taxonomy" id="756892"/>
    <lineage>
        <taxon>Bacteria</taxon>
        <taxon>Pseudomonadati</taxon>
        <taxon>Pseudomonadota</taxon>
        <taxon>Gammaproteobacteria</taxon>
        <taxon>Moraxellales</taxon>
        <taxon>Moraxellaceae</taxon>
        <taxon>Acinetobacter</taxon>
    </lineage>
</organism>
<accession>A0A6C0Y3Z9</accession>
<name>A0A6C0Y3Z9_9GAMM</name>
<proteinExistence type="predicted"/>
<evidence type="ECO:0000313" key="7">
    <source>
        <dbReference type="Proteomes" id="UP000503440"/>
    </source>
</evidence>
<dbReference type="InterPro" id="IPR038721">
    <property type="entry name" value="IS701-like_DDE_dom"/>
</dbReference>
<dbReference type="Pfam" id="PF13546">
    <property type="entry name" value="DDE_5"/>
    <property type="match status" value="1"/>
</dbReference>
<dbReference type="Proteomes" id="UP000503440">
    <property type="component" value="Chromosome"/>
</dbReference>
<dbReference type="SUPFAM" id="SSF53098">
    <property type="entry name" value="Ribonuclease H-like"/>
    <property type="match status" value="1"/>
</dbReference>
<feature type="domain" description="Transposase IS701-like DDE" evidence="1">
    <location>
        <begin position="8"/>
        <end position="198"/>
    </location>
</feature>
<dbReference type="EMBL" id="CP044455">
    <property type="protein sequence ID" value="QIC69322.1"/>
    <property type="molecule type" value="Genomic_DNA"/>
</dbReference>
<dbReference type="RefSeq" id="WP_127801807.1">
    <property type="nucleotide sequence ID" value="NZ_CP044455.1"/>
</dbReference>
<gene>
    <name evidence="2" type="ORF">FSC09_01535</name>
    <name evidence="3" type="ORF">FSC09_02275</name>
    <name evidence="4" type="ORF">FSC09_09970</name>
    <name evidence="5" type="ORF">FSC09_10655</name>
    <name evidence="6" type="ORF">FSC09_11865</name>
</gene>
<dbReference type="InterPro" id="IPR012337">
    <property type="entry name" value="RNaseH-like_sf"/>
</dbReference>
<dbReference type="EMBL" id="CP044455">
    <property type="protein sequence ID" value="QIC70839.1"/>
    <property type="molecule type" value="Genomic_DNA"/>
</dbReference>
<evidence type="ECO:0000313" key="5">
    <source>
        <dbReference type="EMBL" id="QIC70839.1"/>
    </source>
</evidence>